<dbReference type="OrthoDB" id="1376363at2"/>
<evidence type="ECO:0000313" key="3">
    <source>
        <dbReference type="Proteomes" id="UP000288102"/>
    </source>
</evidence>
<gene>
    <name evidence="2" type="ORF">D0817_14915</name>
</gene>
<evidence type="ECO:0000313" key="2">
    <source>
        <dbReference type="EMBL" id="RUT69903.1"/>
    </source>
</evidence>
<keyword evidence="1" id="KW-0472">Membrane</keyword>
<keyword evidence="1" id="KW-1133">Transmembrane helix</keyword>
<accession>A0A434A673</accession>
<protein>
    <submittedName>
        <fullName evidence="2">Uncharacterized protein</fullName>
    </submittedName>
</protein>
<comment type="caution">
    <text evidence="2">The sequence shown here is derived from an EMBL/GenBank/DDBJ whole genome shotgun (WGS) entry which is preliminary data.</text>
</comment>
<dbReference type="AlphaFoldDB" id="A0A434A673"/>
<sequence length="120" mass="14445">MKNKIYATIVISFFVFLVFMIVRSYYINYQIENHGQIIISKYVSYKSFSKSQENYFIYYINDKRVKNYASDNDSDFRQNIGKFYKIKYLSKYPDIIHPIYEEEVTDTTEILEAGFSKEDL</sequence>
<keyword evidence="1" id="KW-0812">Transmembrane</keyword>
<dbReference type="Proteomes" id="UP000288102">
    <property type="component" value="Unassembled WGS sequence"/>
</dbReference>
<dbReference type="EMBL" id="QWDM01000008">
    <property type="protein sequence ID" value="RUT69903.1"/>
    <property type="molecule type" value="Genomic_DNA"/>
</dbReference>
<dbReference type="RefSeq" id="WP_127339135.1">
    <property type="nucleotide sequence ID" value="NZ_QWDM01000008.1"/>
</dbReference>
<proteinExistence type="predicted"/>
<evidence type="ECO:0000256" key="1">
    <source>
        <dbReference type="SAM" id="Phobius"/>
    </source>
</evidence>
<organism evidence="2 3">
    <name type="scientific">Flavobacterium cupreum</name>
    <dbReference type="NCBI Taxonomy" id="2133766"/>
    <lineage>
        <taxon>Bacteria</taxon>
        <taxon>Pseudomonadati</taxon>
        <taxon>Bacteroidota</taxon>
        <taxon>Flavobacteriia</taxon>
        <taxon>Flavobacteriales</taxon>
        <taxon>Flavobacteriaceae</taxon>
        <taxon>Flavobacterium</taxon>
    </lineage>
</organism>
<name>A0A434A673_9FLAO</name>
<reference evidence="3" key="1">
    <citation type="journal article" date="2019" name="Syst. Appl. Microbiol.">
        <title>Flavobacterium circumlabens sp. nov. and Flavobacterium cupreum sp. nov., two psychrotrophic species isolated from Antarctic environmental samples.</title>
        <authorList>
            <person name="Kralova S."/>
            <person name="Busse H.-J."/>
            <person name="Svec P."/>
            <person name="Maslanova I."/>
            <person name="Stankova E."/>
            <person name="Bartak M."/>
            <person name="Sedlacek I."/>
        </authorList>
    </citation>
    <scope>NUCLEOTIDE SEQUENCE [LARGE SCALE GENOMIC DNA]</scope>
    <source>
        <strain evidence="3">CCM 8825</strain>
    </source>
</reference>
<feature type="transmembrane region" description="Helical" evidence="1">
    <location>
        <begin position="6"/>
        <end position="26"/>
    </location>
</feature>
<keyword evidence="3" id="KW-1185">Reference proteome</keyword>